<evidence type="ECO:0000256" key="5">
    <source>
        <dbReference type="SAM" id="Phobius"/>
    </source>
</evidence>
<comment type="subcellular location">
    <subcellularLocation>
        <location evidence="1">Membrane</location>
        <topology evidence="1">Multi-pass membrane protein</topology>
    </subcellularLocation>
</comment>
<feature type="transmembrane region" description="Helical" evidence="5">
    <location>
        <begin position="194"/>
        <end position="212"/>
    </location>
</feature>
<dbReference type="EMBL" id="NWSH01003944">
    <property type="protein sequence ID" value="PCG65646.1"/>
    <property type="molecule type" value="Genomic_DNA"/>
</dbReference>
<dbReference type="PANTHER" id="PTHR22950">
    <property type="entry name" value="AMINO ACID TRANSPORTER"/>
    <property type="match status" value="1"/>
</dbReference>
<feature type="transmembrane region" description="Helical" evidence="5">
    <location>
        <begin position="95"/>
        <end position="113"/>
    </location>
</feature>
<organism evidence="7">
    <name type="scientific">Heliothis virescens</name>
    <name type="common">Tobacco budworm moth</name>
    <dbReference type="NCBI Taxonomy" id="7102"/>
    <lineage>
        <taxon>Eukaryota</taxon>
        <taxon>Metazoa</taxon>
        <taxon>Ecdysozoa</taxon>
        <taxon>Arthropoda</taxon>
        <taxon>Hexapoda</taxon>
        <taxon>Insecta</taxon>
        <taxon>Pterygota</taxon>
        <taxon>Neoptera</taxon>
        <taxon>Endopterygota</taxon>
        <taxon>Lepidoptera</taxon>
        <taxon>Glossata</taxon>
        <taxon>Ditrysia</taxon>
        <taxon>Noctuoidea</taxon>
        <taxon>Noctuidae</taxon>
        <taxon>Heliothinae</taxon>
        <taxon>Heliothis</taxon>
    </lineage>
</organism>
<feature type="transmembrane region" description="Helical" evidence="5">
    <location>
        <begin position="377"/>
        <end position="399"/>
    </location>
</feature>
<feature type="transmembrane region" description="Helical" evidence="5">
    <location>
        <begin position="316"/>
        <end position="336"/>
    </location>
</feature>
<evidence type="ECO:0000313" key="7">
    <source>
        <dbReference type="EMBL" id="PCG65646.1"/>
    </source>
</evidence>
<feature type="transmembrane region" description="Helical" evidence="5">
    <location>
        <begin position="150"/>
        <end position="173"/>
    </location>
</feature>
<dbReference type="GO" id="GO:0005774">
    <property type="term" value="C:vacuolar membrane"/>
    <property type="evidence" value="ECO:0007669"/>
    <property type="project" value="TreeGrafter"/>
</dbReference>
<evidence type="ECO:0000256" key="2">
    <source>
        <dbReference type="ARBA" id="ARBA00022692"/>
    </source>
</evidence>
<protein>
    <recommendedName>
        <fullName evidence="6">Amino acid transporter transmembrane domain-containing protein</fullName>
    </recommendedName>
</protein>
<dbReference type="InterPro" id="IPR013057">
    <property type="entry name" value="AA_transpt_TM"/>
</dbReference>
<sequence length="405" mass="44665">MTHMLKACFGAGMLAMPGAFARLGLVFGVIGIAFLGVFATYCIQILVVAQYQICKKWRVGYMSYPKSMRLAVLSGPPCMRWTANIFANAVDAVLIFWQIGVCAIFLVFTSENLKQTVIWAGGPELSLRILICCLFPILVIVGMVKDLKLLAPLSTFANGCTVIGLVLVFFYLVEDDVNPDESHFKLKSLIDIPIFIGTVLYALEAVGVILALEYNMEKPSDFTGLFGLFSIGMFVIVLIYTALGVCGYLKYGMESKASITLNLPQDQKKSHAAKMAFALAVFSSFPLQNFVAWQILWQNYMEKKYKGTSKEKTVDYGLRILCTAIPFMMALAAPALGPFIGLIGSFCLSLVAILFPAVVDISVYYPDKYGPANYKVFIDIFIILFGIFCCFSGVYTSILEMIAML</sequence>
<dbReference type="AlphaFoldDB" id="A0A2A4J1N1"/>
<feature type="transmembrane region" description="Helical" evidence="5">
    <location>
        <begin position="224"/>
        <end position="251"/>
    </location>
</feature>
<dbReference type="STRING" id="7102.A0A2A4J1N1"/>
<feature type="transmembrane region" description="Helical" evidence="5">
    <location>
        <begin position="343"/>
        <end position="365"/>
    </location>
</feature>
<dbReference type="GO" id="GO:0015179">
    <property type="term" value="F:L-amino acid transmembrane transporter activity"/>
    <property type="evidence" value="ECO:0007669"/>
    <property type="project" value="TreeGrafter"/>
</dbReference>
<proteinExistence type="predicted"/>
<comment type="caution">
    <text evidence="7">The sequence shown here is derived from an EMBL/GenBank/DDBJ whole genome shotgun (WGS) entry which is preliminary data.</text>
</comment>
<gene>
    <name evidence="7" type="ORF">B5V51_8870</name>
</gene>
<keyword evidence="3 5" id="KW-1133">Transmembrane helix</keyword>
<keyword evidence="4 5" id="KW-0472">Membrane</keyword>
<keyword evidence="2 5" id="KW-0812">Transmembrane</keyword>
<dbReference type="PANTHER" id="PTHR22950:SF340">
    <property type="entry name" value="AMINO ACID TRANSPORTER TRANSMEMBRANE DOMAIN-CONTAINING PROTEIN-RELATED"/>
    <property type="match status" value="1"/>
</dbReference>
<reference evidence="7" key="1">
    <citation type="submission" date="2017-09" db="EMBL/GenBank/DDBJ databases">
        <title>Contemporary evolution of a Lepidopteran species, Heliothis virescens, in response to modern agricultural practices.</title>
        <authorList>
            <person name="Fritz M.L."/>
            <person name="Deyonke A.M."/>
            <person name="Papanicolaou A."/>
            <person name="Micinski S."/>
            <person name="Westbrook J."/>
            <person name="Gould F."/>
        </authorList>
    </citation>
    <scope>NUCLEOTIDE SEQUENCE [LARGE SCALE GENOMIC DNA]</scope>
    <source>
        <strain evidence="7">HvINT-</strain>
        <tissue evidence="7">Whole body</tissue>
    </source>
</reference>
<evidence type="ECO:0000256" key="4">
    <source>
        <dbReference type="ARBA" id="ARBA00023136"/>
    </source>
</evidence>
<evidence type="ECO:0000256" key="3">
    <source>
        <dbReference type="ARBA" id="ARBA00022989"/>
    </source>
</evidence>
<name>A0A2A4J1N1_HELVI</name>
<dbReference type="Pfam" id="PF01490">
    <property type="entry name" value="Aa_trans"/>
    <property type="match status" value="1"/>
</dbReference>
<feature type="transmembrane region" description="Helical" evidence="5">
    <location>
        <begin position="272"/>
        <end position="296"/>
    </location>
</feature>
<accession>A0A2A4J1N1</accession>
<evidence type="ECO:0000259" key="6">
    <source>
        <dbReference type="Pfam" id="PF01490"/>
    </source>
</evidence>
<feature type="transmembrane region" description="Helical" evidence="5">
    <location>
        <begin position="31"/>
        <end position="49"/>
    </location>
</feature>
<feature type="domain" description="Amino acid transporter transmembrane" evidence="6">
    <location>
        <begin position="3"/>
        <end position="398"/>
    </location>
</feature>
<feature type="transmembrane region" description="Helical" evidence="5">
    <location>
        <begin position="125"/>
        <end position="144"/>
    </location>
</feature>
<evidence type="ECO:0000256" key="1">
    <source>
        <dbReference type="ARBA" id="ARBA00004141"/>
    </source>
</evidence>